<feature type="region of interest" description="Disordered" evidence="1">
    <location>
        <begin position="440"/>
        <end position="479"/>
    </location>
</feature>
<feature type="region of interest" description="Disordered" evidence="1">
    <location>
        <begin position="363"/>
        <end position="421"/>
    </location>
</feature>
<reference evidence="2 3" key="1">
    <citation type="submission" date="2024-03" db="EMBL/GenBank/DDBJ databases">
        <authorList>
            <person name="Brejova B."/>
        </authorList>
    </citation>
    <scope>NUCLEOTIDE SEQUENCE [LARGE SCALE GENOMIC DNA]</scope>
    <source>
        <strain evidence="2 3">CBS 14171</strain>
    </source>
</reference>
<dbReference type="Proteomes" id="UP001497383">
    <property type="component" value="Chromosome 7"/>
</dbReference>
<feature type="compositionally biased region" description="Basic and acidic residues" evidence="1">
    <location>
        <begin position="501"/>
        <end position="527"/>
    </location>
</feature>
<feature type="compositionally biased region" description="Polar residues" evidence="1">
    <location>
        <begin position="363"/>
        <end position="373"/>
    </location>
</feature>
<dbReference type="GeneID" id="92210740"/>
<feature type="compositionally biased region" description="Low complexity" evidence="1">
    <location>
        <begin position="374"/>
        <end position="386"/>
    </location>
</feature>
<feature type="region of interest" description="Disordered" evidence="1">
    <location>
        <begin position="501"/>
        <end position="536"/>
    </location>
</feature>
<name>A0ABP0ZT58_9ASCO</name>
<feature type="compositionally biased region" description="Polar residues" evidence="1">
    <location>
        <begin position="7"/>
        <end position="19"/>
    </location>
</feature>
<dbReference type="EMBL" id="OZ022411">
    <property type="protein sequence ID" value="CAK9441676.1"/>
    <property type="molecule type" value="Genomic_DNA"/>
</dbReference>
<evidence type="ECO:0000313" key="3">
    <source>
        <dbReference type="Proteomes" id="UP001497383"/>
    </source>
</evidence>
<evidence type="ECO:0000313" key="2">
    <source>
        <dbReference type="EMBL" id="CAK9441676.1"/>
    </source>
</evidence>
<feature type="region of interest" description="Disordered" evidence="1">
    <location>
        <begin position="1"/>
        <end position="54"/>
    </location>
</feature>
<accession>A0ABP0ZT58</accession>
<sequence length="565" mass="63690">MPLGFRKSSSQAVQDNATISTKSSSQSTKSGSFSKSSRTSSSSSSSTTSKKQEPAKLQMIMNGKLWVFDYQINMYVEHTESAYDITKKQYNSYLKGLMKSTNFKTNDRLNESVVGNLRNLQLLRHTYFEELKYDDKVARHIGESEDSYCYIKEIKQATDIKHGNEKEAESSFPSLSLQEEGSHNEPHNTSKANIRSILSSCHFWNNCYQDIKFDSMSNGESYYDLLPNTPQATAFYIEYIDYLLINLHILKPALDDITDAREFARLSKIQFVFYNDLNHEFLKIMKNEHDRMYELQKELNNVLDEEINYRFIYQKLVDALVQNILTFHPEIPDDILQIWDDFFHFMFHHMLIPPASKFVPNLSKHSTLPKQANSSSSSTTPLSSTTGAPPRPTRPPRLSIPRNLSPNLSIGSAASMDSVMSTRNKRHGSVMNDVSSILTPATTAHSPTHSRKGTACSGSLLEVSPTTTPTIEPPPRTDSAWVLSHADSFYVVGYKSDSRKVQQERAKQEGPEAVEKLKSQRSAKRDGPAQNGVEALERSVRNKLNLFKSRVTAASSASQAKNAST</sequence>
<gene>
    <name evidence="2" type="ORF">LODBEIA_P55440</name>
</gene>
<organism evidence="2 3">
    <name type="scientific">Lodderomyces beijingensis</name>
    <dbReference type="NCBI Taxonomy" id="1775926"/>
    <lineage>
        <taxon>Eukaryota</taxon>
        <taxon>Fungi</taxon>
        <taxon>Dikarya</taxon>
        <taxon>Ascomycota</taxon>
        <taxon>Saccharomycotina</taxon>
        <taxon>Pichiomycetes</taxon>
        <taxon>Debaryomycetaceae</taxon>
        <taxon>Candida/Lodderomyces clade</taxon>
        <taxon>Lodderomyces</taxon>
    </lineage>
</organism>
<keyword evidence="3" id="KW-1185">Reference proteome</keyword>
<proteinExistence type="predicted"/>
<dbReference type="RefSeq" id="XP_066832482.1">
    <property type="nucleotide sequence ID" value="XM_066975888.1"/>
</dbReference>
<evidence type="ECO:0000256" key="1">
    <source>
        <dbReference type="SAM" id="MobiDB-lite"/>
    </source>
</evidence>
<feature type="compositionally biased region" description="Low complexity" evidence="1">
    <location>
        <begin position="20"/>
        <end position="49"/>
    </location>
</feature>
<feature type="region of interest" description="Disordered" evidence="1">
    <location>
        <begin position="162"/>
        <end position="189"/>
    </location>
</feature>
<protein>
    <submittedName>
        <fullName evidence="2">Uncharacterized protein</fullName>
    </submittedName>
</protein>